<dbReference type="OrthoDB" id="9787283at2"/>
<evidence type="ECO:0000313" key="7">
    <source>
        <dbReference type="Proteomes" id="UP000215509"/>
    </source>
</evidence>
<sequence>MPRRAPSFTIGKSTNGLPYIEGIPNINENKYMKKLKELSKTNVKVELIPHAEFKQKLQLIFASGEIPDLLQTDGINSTEVAPAIDAGVLLPLNDLIDKYAPNMKKALPKEAWQYGTVSKDGVIYGIPTLEPAPYGGASFIRKDWLDKLGLPVPKTLDEFVTVMKAFRDKDPNGNGKQDELPWSAREKFRFGDAFFGAYGVNPEGWKLVNGELVPNFILPEMKAALDFHRMLYAEKLFDNESFVQQGKDWDAKIRGKGIVGFWSHSAQEAQLWSAEVKKNSPDANVVPIPSPVGPDGKGGYLIRSVVNPKTWVISKSAKNPEEIIKFMDFFFTEEGQRLVTYGIEGDNYTMENGKIKYKYPSASDATAVQEEIARQEWFRFTGPTYLSDPEFMKNKPENEKVVQALEISKKEGRVNDGDGIPALPTLKTRPELKFDGLWLEFAAKVITGKESSDGFDKFVADWKKRGGDQLIKEATQWYNQSKK</sequence>
<evidence type="ECO:0000256" key="2">
    <source>
        <dbReference type="ARBA" id="ARBA00022729"/>
    </source>
</evidence>
<comment type="caution">
    <text evidence="6">The sequence shown here is derived from an EMBL/GenBank/DDBJ whole genome shotgun (WGS) entry which is preliminary data.</text>
</comment>
<organism evidence="6 7">
    <name type="scientific">Paenibacillus rigui</name>
    <dbReference type="NCBI Taxonomy" id="554312"/>
    <lineage>
        <taxon>Bacteria</taxon>
        <taxon>Bacillati</taxon>
        <taxon>Bacillota</taxon>
        <taxon>Bacilli</taxon>
        <taxon>Bacillales</taxon>
        <taxon>Paenibacillaceae</taxon>
        <taxon>Paenibacillus</taxon>
    </lineage>
</organism>
<accession>A0A229UJP3</accession>
<dbReference type="SUPFAM" id="SSF53850">
    <property type="entry name" value="Periplasmic binding protein-like II"/>
    <property type="match status" value="1"/>
</dbReference>
<evidence type="ECO:0000256" key="4">
    <source>
        <dbReference type="ARBA" id="ARBA00023139"/>
    </source>
</evidence>
<keyword evidence="5" id="KW-0449">Lipoprotein</keyword>
<evidence type="ECO:0000313" key="6">
    <source>
        <dbReference type="EMBL" id="OXM83612.1"/>
    </source>
</evidence>
<evidence type="ECO:0000256" key="1">
    <source>
        <dbReference type="ARBA" id="ARBA00022475"/>
    </source>
</evidence>
<dbReference type="PANTHER" id="PTHR43649">
    <property type="entry name" value="ARABINOSE-BINDING PROTEIN-RELATED"/>
    <property type="match status" value="1"/>
</dbReference>
<dbReference type="PANTHER" id="PTHR43649:SF33">
    <property type="entry name" value="POLYGALACTURONAN_RHAMNOGALACTURONAN-BINDING PROTEIN YTCQ"/>
    <property type="match status" value="1"/>
</dbReference>
<evidence type="ECO:0000256" key="5">
    <source>
        <dbReference type="ARBA" id="ARBA00023288"/>
    </source>
</evidence>
<keyword evidence="3" id="KW-0472">Membrane</keyword>
<keyword evidence="2" id="KW-0732">Signal</keyword>
<protein>
    <submittedName>
        <fullName evidence="6">ABC transporter substrate-binding protein</fullName>
    </submittedName>
</protein>
<dbReference type="Pfam" id="PF01547">
    <property type="entry name" value="SBP_bac_1"/>
    <property type="match status" value="1"/>
</dbReference>
<name>A0A229UJP3_9BACL</name>
<proteinExistence type="predicted"/>
<dbReference type="EMBL" id="NMQW01000042">
    <property type="protein sequence ID" value="OXM83612.1"/>
    <property type="molecule type" value="Genomic_DNA"/>
</dbReference>
<dbReference type="CDD" id="cd13580">
    <property type="entry name" value="PBP2_AlgQ_like_1"/>
    <property type="match status" value="1"/>
</dbReference>
<dbReference type="Gene3D" id="3.40.190.10">
    <property type="entry name" value="Periplasmic binding protein-like II"/>
    <property type="match status" value="2"/>
</dbReference>
<keyword evidence="1" id="KW-1003">Cell membrane</keyword>
<dbReference type="InterPro" id="IPR006059">
    <property type="entry name" value="SBP"/>
</dbReference>
<reference evidence="6 7" key="1">
    <citation type="submission" date="2017-07" db="EMBL/GenBank/DDBJ databases">
        <title>Genome sequencing and assembly of Paenibacillus rigui.</title>
        <authorList>
            <person name="Mayilraj S."/>
        </authorList>
    </citation>
    <scope>NUCLEOTIDE SEQUENCE [LARGE SCALE GENOMIC DNA]</scope>
    <source>
        <strain evidence="6 7">JCM 16352</strain>
    </source>
</reference>
<keyword evidence="7" id="KW-1185">Reference proteome</keyword>
<dbReference type="InterPro" id="IPR050490">
    <property type="entry name" value="Bact_solute-bd_prot1"/>
</dbReference>
<dbReference type="AlphaFoldDB" id="A0A229UJP3"/>
<dbReference type="Proteomes" id="UP000215509">
    <property type="component" value="Unassembled WGS sequence"/>
</dbReference>
<keyword evidence="4" id="KW-0564">Palmitate</keyword>
<gene>
    <name evidence="6" type="ORF">CF651_24610</name>
</gene>
<evidence type="ECO:0000256" key="3">
    <source>
        <dbReference type="ARBA" id="ARBA00023136"/>
    </source>
</evidence>